<evidence type="ECO:0000256" key="1">
    <source>
        <dbReference type="ARBA" id="ARBA00004123"/>
    </source>
</evidence>
<dbReference type="PANTHER" id="PTHR21242:SF0">
    <property type="entry name" value="TRANSCRIPTION INITIATION FACTOR TFIID SUBUNIT 10"/>
    <property type="match status" value="1"/>
</dbReference>
<gene>
    <name evidence="6" type="ORF">GBAR_LOCUS11930</name>
</gene>
<evidence type="ECO:0000256" key="5">
    <source>
        <dbReference type="ARBA" id="ARBA00025730"/>
    </source>
</evidence>
<organism evidence="6 7">
    <name type="scientific">Geodia barretti</name>
    <name type="common">Barrett's horny sponge</name>
    <dbReference type="NCBI Taxonomy" id="519541"/>
    <lineage>
        <taxon>Eukaryota</taxon>
        <taxon>Metazoa</taxon>
        <taxon>Porifera</taxon>
        <taxon>Demospongiae</taxon>
        <taxon>Heteroscleromorpha</taxon>
        <taxon>Tetractinellida</taxon>
        <taxon>Astrophorina</taxon>
        <taxon>Geodiidae</taxon>
        <taxon>Geodia</taxon>
    </lineage>
</organism>
<accession>A0AA35S0Q1</accession>
<name>A0AA35S0Q1_GEOBA</name>
<evidence type="ECO:0000256" key="4">
    <source>
        <dbReference type="ARBA" id="ARBA00023242"/>
    </source>
</evidence>
<dbReference type="PRINTS" id="PR01443">
    <property type="entry name" value="TFIID30KDSUB"/>
</dbReference>
<comment type="subcellular location">
    <subcellularLocation>
        <location evidence="1">Nucleus</location>
    </subcellularLocation>
</comment>
<dbReference type="EMBL" id="CASHTH010001787">
    <property type="protein sequence ID" value="CAI8019922.1"/>
    <property type="molecule type" value="Genomic_DNA"/>
</dbReference>
<dbReference type="GO" id="GO:1990841">
    <property type="term" value="F:promoter-specific chromatin binding"/>
    <property type="evidence" value="ECO:0007669"/>
    <property type="project" value="TreeGrafter"/>
</dbReference>
<dbReference type="GO" id="GO:0000124">
    <property type="term" value="C:SAGA complex"/>
    <property type="evidence" value="ECO:0007669"/>
    <property type="project" value="TreeGrafter"/>
</dbReference>
<comment type="similarity">
    <text evidence="5">Belongs to the TAF10 family.</text>
</comment>
<dbReference type="GO" id="GO:0016251">
    <property type="term" value="F:RNA polymerase II general transcription initiation factor activity"/>
    <property type="evidence" value="ECO:0007669"/>
    <property type="project" value="TreeGrafter"/>
</dbReference>
<dbReference type="GO" id="GO:0005669">
    <property type="term" value="C:transcription factor TFIID complex"/>
    <property type="evidence" value="ECO:0007669"/>
    <property type="project" value="TreeGrafter"/>
</dbReference>
<sequence>MDSHGSWRGEGGESEKWGCVFIISAQTPPSPFLAADILQSSHSPLALHRSYYGSVYKRGLGRWLEDYTPTVSVYSHQNKATPELVLQIPDSLTLDYLMSSGFKTDDPRVVRLISLAAQKFISEVAMDAVQHSKRRGANQGSRKGGKDRKLILTLEDLAPALHEFGITIKKPSYYT</sequence>
<evidence type="ECO:0000256" key="2">
    <source>
        <dbReference type="ARBA" id="ARBA00023015"/>
    </source>
</evidence>
<dbReference type="GO" id="GO:0006367">
    <property type="term" value="P:transcription initiation at RNA polymerase II promoter"/>
    <property type="evidence" value="ECO:0007669"/>
    <property type="project" value="TreeGrafter"/>
</dbReference>
<protein>
    <submittedName>
        <fullName evidence="6">Transcription initiation factor TFIID subunit 10</fullName>
    </submittedName>
</protein>
<dbReference type="PANTHER" id="PTHR21242">
    <property type="entry name" value="TRANSCRIPTION INITIATION FACTOR TFIID SUBUNIT 10"/>
    <property type="match status" value="1"/>
</dbReference>
<keyword evidence="2" id="KW-0805">Transcription regulation</keyword>
<keyword evidence="3" id="KW-0804">Transcription</keyword>
<keyword evidence="4" id="KW-0539">Nucleus</keyword>
<evidence type="ECO:0000256" key="3">
    <source>
        <dbReference type="ARBA" id="ARBA00023163"/>
    </source>
</evidence>
<dbReference type="Proteomes" id="UP001174909">
    <property type="component" value="Unassembled WGS sequence"/>
</dbReference>
<keyword evidence="7" id="KW-1185">Reference proteome</keyword>
<dbReference type="CDD" id="cd07982">
    <property type="entry name" value="HFD_TAF10"/>
    <property type="match status" value="1"/>
</dbReference>
<comment type="caution">
    <text evidence="6">The sequence shown here is derived from an EMBL/GenBank/DDBJ whole genome shotgun (WGS) entry which is preliminary data.</text>
</comment>
<evidence type="ECO:0000313" key="6">
    <source>
        <dbReference type="EMBL" id="CAI8019922.1"/>
    </source>
</evidence>
<proteinExistence type="inferred from homology"/>
<dbReference type="InterPro" id="IPR003923">
    <property type="entry name" value="TAF10"/>
</dbReference>
<evidence type="ECO:0000313" key="7">
    <source>
        <dbReference type="Proteomes" id="UP001174909"/>
    </source>
</evidence>
<reference evidence="6" key="1">
    <citation type="submission" date="2023-03" db="EMBL/GenBank/DDBJ databases">
        <authorList>
            <person name="Steffen K."/>
            <person name="Cardenas P."/>
        </authorList>
    </citation>
    <scope>NUCLEOTIDE SEQUENCE</scope>
</reference>
<dbReference type="AlphaFoldDB" id="A0AA35S0Q1"/>
<dbReference type="Pfam" id="PF03540">
    <property type="entry name" value="TAF10"/>
    <property type="match status" value="1"/>
</dbReference>